<proteinExistence type="predicted"/>
<name>A0AA89C3N8_PINIB</name>
<dbReference type="Proteomes" id="UP001186944">
    <property type="component" value="Unassembled WGS sequence"/>
</dbReference>
<keyword evidence="4" id="KW-1185">Reference proteome</keyword>
<feature type="region of interest" description="Disordered" evidence="2">
    <location>
        <begin position="139"/>
        <end position="166"/>
    </location>
</feature>
<dbReference type="PANTHER" id="PTHR37445">
    <property type="entry name" value="PROTEIN CBG24663"/>
    <property type="match status" value="1"/>
</dbReference>
<gene>
    <name evidence="3" type="ORF">FSP39_006297</name>
</gene>
<protein>
    <submittedName>
        <fullName evidence="3">Uncharacterized protein</fullName>
    </submittedName>
</protein>
<feature type="region of interest" description="Disordered" evidence="2">
    <location>
        <begin position="1"/>
        <end position="32"/>
    </location>
</feature>
<evidence type="ECO:0000313" key="4">
    <source>
        <dbReference type="Proteomes" id="UP001186944"/>
    </source>
</evidence>
<reference evidence="3" key="1">
    <citation type="submission" date="2019-08" db="EMBL/GenBank/DDBJ databases">
        <title>The improved chromosome-level genome for the pearl oyster Pinctada fucata martensii using PacBio sequencing and Hi-C.</title>
        <authorList>
            <person name="Zheng Z."/>
        </authorList>
    </citation>
    <scope>NUCLEOTIDE SEQUENCE</scope>
    <source>
        <strain evidence="3">ZZ-2019</strain>
        <tissue evidence="3">Adductor muscle</tissue>
    </source>
</reference>
<dbReference type="InterPro" id="IPR011011">
    <property type="entry name" value="Znf_FYVE_PHD"/>
</dbReference>
<keyword evidence="1" id="KW-0175">Coiled coil</keyword>
<evidence type="ECO:0000256" key="2">
    <source>
        <dbReference type="SAM" id="MobiDB-lite"/>
    </source>
</evidence>
<feature type="compositionally biased region" description="Polar residues" evidence="2">
    <location>
        <begin position="19"/>
        <end position="28"/>
    </location>
</feature>
<feature type="coiled-coil region" evidence="1">
    <location>
        <begin position="103"/>
        <end position="130"/>
    </location>
</feature>
<feature type="compositionally biased region" description="Basic and acidic residues" evidence="2">
    <location>
        <begin position="139"/>
        <end position="165"/>
    </location>
</feature>
<evidence type="ECO:0000313" key="3">
    <source>
        <dbReference type="EMBL" id="KAK3104618.1"/>
    </source>
</evidence>
<dbReference type="AlphaFoldDB" id="A0AA89C3N8"/>
<evidence type="ECO:0000256" key="1">
    <source>
        <dbReference type="SAM" id="Coils"/>
    </source>
</evidence>
<accession>A0AA89C3N8</accession>
<dbReference type="InterPro" id="IPR013083">
    <property type="entry name" value="Znf_RING/FYVE/PHD"/>
</dbReference>
<dbReference type="EMBL" id="VSWD01000004">
    <property type="protein sequence ID" value="KAK3104618.1"/>
    <property type="molecule type" value="Genomic_DNA"/>
</dbReference>
<dbReference type="SUPFAM" id="SSF57903">
    <property type="entry name" value="FYVE/PHD zinc finger"/>
    <property type="match status" value="1"/>
</dbReference>
<comment type="caution">
    <text evidence="3">The sequence shown here is derived from an EMBL/GenBank/DDBJ whole genome shotgun (WGS) entry which is preliminary data.</text>
</comment>
<sequence length="321" mass="37114">MSDKETGSKRKGRPAGKGSRSNSRQNSLTRDDEPWKCELCKQNFTDPNAKMLECQRCKGHYCIKCLKKPDAEYSLLASSDLMWFCAQCREKVQKNIAVDVEIEKRCAEIMESYEARISTLENEIKGKCGEDRVREIVKEEVRDKGVSDPDHKEEGDGTSQNKKEGVISSVFSEINERKQRENNIVIHGIEEAVSENASERVKHDKERIMEILNTCIGKTDDKQVVKVKRLGKYKPENPKRPLLATLPDTDTKKMLFQNIRKLATEGEKYKDVRISNDFTQAERDQERKLVSEMKELQKNSGEFLYRIRGPPWARRIVKLRK</sequence>
<dbReference type="Gene3D" id="3.30.40.10">
    <property type="entry name" value="Zinc/RING finger domain, C3HC4 (zinc finger)"/>
    <property type="match status" value="1"/>
</dbReference>
<dbReference type="PANTHER" id="PTHR37445:SF3">
    <property type="entry name" value="ZINC FINGER PHD-TYPE DOMAIN-CONTAINING PROTEIN"/>
    <property type="match status" value="1"/>
</dbReference>
<organism evidence="3 4">
    <name type="scientific">Pinctada imbricata</name>
    <name type="common">Atlantic pearl-oyster</name>
    <name type="synonym">Pinctada martensii</name>
    <dbReference type="NCBI Taxonomy" id="66713"/>
    <lineage>
        <taxon>Eukaryota</taxon>
        <taxon>Metazoa</taxon>
        <taxon>Spiralia</taxon>
        <taxon>Lophotrochozoa</taxon>
        <taxon>Mollusca</taxon>
        <taxon>Bivalvia</taxon>
        <taxon>Autobranchia</taxon>
        <taxon>Pteriomorphia</taxon>
        <taxon>Pterioida</taxon>
        <taxon>Pterioidea</taxon>
        <taxon>Pteriidae</taxon>
        <taxon>Pinctada</taxon>
    </lineage>
</organism>